<evidence type="ECO:0000313" key="2">
    <source>
        <dbReference type="Proteomes" id="UP001445076"/>
    </source>
</evidence>
<name>A0AAW0XWZ3_CHEQU</name>
<comment type="caution">
    <text evidence="1">The sequence shown here is derived from an EMBL/GenBank/DDBJ whole genome shotgun (WGS) entry which is preliminary data.</text>
</comment>
<protein>
    <submittedName>
        <fullName evidence="1">Uncharacterized protein</fullName>
    </submittedName>
</protein>
<dbReference type="Proteomes" id="UP001445076">
    <property type="component" value="Unassembled WGS sequence"/>
</dbReference>
<organism evidence="1 2">
    <name type="scientific">Cherax quadricarinatus</name>
    <name type="common">Australian red claw crayfish</name>
    <dbReference type="NCBI Taxonomy" id="27406"/>
    <lineage>
        <taxon>Eukaryota</taxon>
        <taxon>Metazoa</taxon>
        <taxon>Ecdysozoa</taxon>
        <taxon>Arthropoda</taxon>
        <taxon>Crustacea</taxon>
        <taxon>Multicrustacea</taxon>
        <taxon>Malacostraca</taxon>
        <taxon>Eumalacostraca</taxon>
        <taxon>Eucarida</taxon>
        <taxon>Decapoda</taxon>
        <taxon>Pleocyemata</taxon>
        <taxon>Astacidea</taxon>
        <taxon>Parastacoidea</taxon>
        <taxon>Parastacidae</taxon>
        <taxon>Cherax</taxon>
    </lineage>
</organism>
<proteinExistence type="predicted"/>
<keyword evidence="2" id="KW-1185">Reference proteome</keyword>
<evidence type="ECO:0000313" key="1">
    <source>
        <dbReference type="EMBL" id="KAK8742469.1"/>
    </source>
</evidence>
<dbReference type="EMBL" id="JARKIK010000028">
    <property type="protein sequence ID" value="KAK8742469.1"/>
    <property type="molecule type" value="Genomic_DNA"/>
</dbReference>
<accession>A0AAW0XWZ3</accession>
<sequence length="105" mass="11747">MCVCFESKGAMVVKRLPVALSPHVQYIPTLKAAHQNLSLPPAKAPTSTPCLSWSRSVNVLLVSIKPFMYSIWGLQWPMSQYTFSAIPKFYSIPKLTSRNYVLSIS</sequence>
<gene>
    <name evidence="1" type="ORF">OTU49_001899</name>
</gene>
<dbReference type="AlphaFoldDB" id="A0AAW0XWZ3"/>
<feature type="non-terminal residue" evidence="1">
    <location>
        <position position="105"/>
    </location>
</feature>
<reference evidence="1 2" key="1">
    <citation type="journal article" date="2024" name="BMC Genomics">
        <title>Genome assembly of redclaw crayfish (Cherax quadricarinatus) provides insights into its immune adaptation and hypoxia tolerance.</title>
        <authorList>
            <person name="Liu Z."/>
            <person name="Zheng J."/>
            <person name="Li H."/>
            <person name="Fang K."/>
            <person name="Wang S."/>
            <person name="He J."/>
            <person name="Zhou D."/>
            <person name="Weng S."/>
            <person name="Chi M."/>
            <person name="Gu Z."/>
            <person name="He J."/>
            <person name="Li F."/>
            <person name="Wang M."/>
        </authorList>
    </citation>
    <scope>NUCLEOTIDE SEQUENCE [LARGE SCALE GENOMIC DNA]</scope>
    <source>
        <strain evidence="1">ZL_2023a</strain>
    </source>
</reference>